<dbReference type="Proteomes" id="UP000694560">
    <property type="component" value="Unplaced"/>
</dbReference>
<dbReference type="SUPFAM" id="SSF50249">
    <property type="entry name" value="Nucleic acid-binding proteins"/>
    <property type="match status" value="2"/>
</dbReference>
<dbReference type="FunFam" id="2.40.50.140:FF:000248">
    <property type="entry name" value="Meiosis specific with OB domains"/>
    <property type="match status" value="1"/>
</dbReference>
<dbReference type="InterPro" id="IPR056880">
    <property type="entry name" value="OB_MEIOB_N"/>
</dbReference>
<accession>A0A8C5TTJ4</accession>
<dbReference type="OrthoDB" id="9937820at2759"/>
<name>A0A8C5TTJ4_9PASS</name>
<evidence type="ECO:0000256" key="1">
    <source>
        <dbReference type="ARBA" id="ARBA00023125"/>
    </source>
</evidence>
<keyword evidence="1" id="KW-0238">DNA-binding</keyword>
<evidence type="ECO:0000256" key="3">
    <source>
        <dbReference type="ARBA" id="ARBA00038329"/>
    </source>
</evidence>
<proteinExistence type="inferred from homology"/>
<evidence type="ECO:0000256" key="2">
    <source>
        <dbReference type="ARBA" id="ARBA00023254"/>
    </source>
</evidence>
<reference evidence="5" key="2">
    <citation type="submission" date="2025-09" db="UniProtKB">
        <authorList>
            <consortium name="Ensembl"/>
        </authorList>
    </citation>
    <scope>IDENTIFICATION</scope>
</reference>
<keyword evidence="6" id="KW-1185">Reference proteome</keyword>
<dbReference type="GO" id="GO:0008310">
    <property type="term" value="F:single-stranded DNA 3'-5' DNA exonuclease activity"/>
    <property type="evidence" value="ECO:0007669"/>
    <property type="project" value="TreeGrafter"/>
</dbReference>
<dbReference type="InterPro" id="IPR012340">
    <property type="entry name" value="NA-bd_OB-fold"/>
</dbReference>
<reference evidence="5" key="1">
    <citation type="submission" date="2025-08" db="UniProtKB">
        <authorList>
            <consortium name="Ensembl"/>
        </authorList>
    </citation>
    <scope>IDENTIFICATION</scope>
</reference>
<dbReference type="Gene3D" id="2.40.50.140">
    <property type="entry name" value="Nucleic acid-binding proteins"/>
    <property type="match status" value="3"/>
</dbReference>
<dbReference type="FunFam" id="2.40.50.140:FF:000239">
    <property type="entry name" value="Meiosis specific with OB domains"/>
    <property type="match status" value="1"/>
</dbReference>
<dbReference type="GO" id="GO:0003697">
    <property type="term" value="F:single-stranded DNA binding"/>
    <property type="evidence" value="ECO:0007669"/>
    <property type="project" value="TreeGrafter"/>
</dbReference>
<dbReference type="PANTHER" id="PTHR21166">
    <property type="entry name" value="CELL DIVISION CONTROL PROTEIN 24 OB DOMAIN-CONTAINING PROTEIN-RELATED"/>
    <property type="match status" value="1"/>
</dbReference>
<keyword evidence="2" id="KW-0469">Meiosis</keyword>
<dbReference type="Pfam" id="PF24903">
    <property type="entry name" value="OB_MEIOB_N"/>
    <property type="match status" value="1"/>
</dbReference>
<dbReference type="AlphaFoldDB" id="A0A8C5TTJ4"/>
<organism evidence="5 6">
    <name type="scientific">Malurus cyaneus samueli</name>
    <dbReference type="NCBI Taxonomy" id="2593467"/>
    <lineage>
        <taxon>Eukaryota</taxon>
        <taxon>Metazoa</taxon>
        <taxon>Chordata</taxon>
        <taxon>Craniata</taxon>
        <taxon>Vertebrata</taxon>
        <taxon>Euteleostomi</taxon>
        <taxon>Archelosauria</taxon>
        <taxon>Archosauria</taxon>
        <taxon>Dinosauria</taxon>
        <taxon>Saurischia</taxon>
        <taxon>Theropoda</taxon>
        <taxon>Coelurosauria</taxon>
        <taxon>Aves</taxon>
        <taxon>Neognathae</taxon>
        <taxon>Neoaves</taxon>
        <taxon>Telluraves</taxon>
        <taxon>Australaves</taxon>
        <taxon>Passeriformes</taxon>
        <taxon>Meliphagoidea</taxon>
        <taxon>Maluridae</taxon>
        <taxon>Malurus</taxon>
    </lineage>
</organism>
<dbReference type="PANTHER" id="PTHR21166:SF2">
    <property type="entry name" value="CELL DIVISION CONTROL PROTEIN 24 OB DOMAIN-CONTAINING PROTEIN-RELATED"/>
    <property type="match status" value="1"/>
</dbReference>
<evidence type="ECO:0000259" key="4">
    <source>
        <dbReference type="Pfam" id="PF24903"/>
    </source>
</evidence>
<dbReference type="Ensembl" id="ENSMCST00000012933.1">
    <property type="protein sequence ID" value="ENSMCSP00000012605.1"/>
    <property type="gene ID" value="ENSMCSG00000008859.1"/>
</dbReference>
<evidence type="ECO:0000313" key="5">
    <source>
        <dbReference type="Ensembl" id="ENSMCSP00000012605.1"/>
    </source>
</evidence>
<sequence>MAHSRSARDFVALSDLHPNLARPNVIGVVIGKTDVRSFPDRKNIGTERYTFGFTIRDSPTYFINVQSWGREEYIRSLSESFRVGDCVTIENPLIQSKEAEREEKFNPVTPSCYKLLLSENHSVVKTSSCYDTDTRLLSLLHLPVKDPQDYYSLGDIVANGQSLDGRVLNVLAAVMSVGEPKYFMTSDKRKGQRCEVKLYDETERSFPIVCWDNESIQLAQSWIPQETVIFASDVRINFDKFRNCMTATVISKTIITTNPVETVVDVYTVEQLKEKALQSDGKLEPLHGIIYGYISTLDIDENVSKVLRNRCSICRFIVNEVSNTCTFCSDASPESRSTFASFDILVDVTDHTGTLRSCYLSDSVAEETLGCTVDEFLMLEEDQKTALKWQLLLERSKIYFKVTSSPNWRNGLKVNLLSCKLADPAEASQSLLGR</sequence>
<comment type="similarity">
    <text evidence="3">Belongs to the MEIOB family.</text>
</comment>
<feature type="domain" description="MEIOB-like N-terminal" evidence="4">
    <location>
        <begin position="7"/>
        <end position="145"/>
    </location>
</feature>
<dbReference type="InterPro" id="IPR052469">
    <property type="entry name" value="MEIOB"/>
</dbReference>
<dbReference type="GO" id="GO:0000712">
    <property type="term" value="P:resolution of meiotic recombination intermediates"/>
    <property type="evidence" value="ECO:0007669"/>
    <property type="project" value="TreeGrafter"/>
</dbReference>
<protein>
    <submittedName>
        <fullName evidence="5">Meiosis specific with OB-fold</fullName>
    </submittedName>
</protein>
<evidence type="ECO:0000313" key="6">
    <source>
        <dbReference type="Proteomes" id="UP000694560"/>
    </source>
</evidence>